<gene>
    <name evidence="2" type="ORF">KIPB_011791</name>
</gene>
<keyword evidence="3" id="KW-1185">Reference proteome</keyword>
<evidence type="ECO:0000313" key="2">
    <source>
        <dbReference type="EMBL" id="GIQ89351.1"/>
    </source>
</evidence>
<dbReference type="SUPFAM" id="SSF82171">
    <property type="entry name" value="DPP6 N-terminal domain-like"/>
    <property type="match status" value="1"/>
</dbReference>
<protein>
    <submittedName>
        <fullName evidence="2">Uncharacterized protein</fullName>
    </submittedName>
</protein>
<dbReference type="Pfam" id="PF07676">
    <property type="entry name" value="PD40"/>
    <property type="match status" value="1"/>
</dbReference>
<dbReference type="EMBL" id="BDIP01004952">
    <property type="protein sequence ID" value="GIQ89351.1"/>
    <property type="molecule type" value="Genomic_DNA"/>
</dbReference>
<keyword evidence="1" id="KW-0732">Signal</keyword>
<name>A0A9K3GP34_9EUKA</name>
<dbReference type="AlphaFoldDB" id="A0A9K3GP34"/>
<dbReference type="Gene3D" id="2.120.10.30">
    <property type="entry name" value="TolB, C-terminal domain"/>
    <property type="match status" value="1"/>
</dbReference>
<dbReference type="Proteomes" id="UP000265618">
    <property type="component" value="Unassembled WGS sequence"/>
</dbReference>
<organism evidence="2 3">
    <name type="scientific">Kipferlia bialata</name>
    <dbReference type="NCBI Taxonomy" id="797122"/>
    <lineage>
        <taxon>Eukaryota</taxon>
        <taxon>Metamonada</taxon>
        <taxon>Carpediemonas-like organisms</taxon>
        <taxon>Kipferlia</taxon>
    </lineage>
</organism>
<sequence length="160" mass="17463">MRVSITLFALACVAIVLCGTVPFSVDELITLERLGEPVMSPNGTFYAYTGTTYMHDSDAATTALYLGTVDGSGVTHICPELEAVSGPAWHPDSTHFVFGNGGQPMIYDVESKECYSLTTIPRDIDNLKWSPTGDMIMFSADVYKVPDLWICIYTCISISE</sequence>
<feature type="chain" id="PRO_5039953531" evidence="1">
    <location>
        <begin position="19"/>
        <end position="160"/>
    </location>
</feature>
<proteinExistence type="predicted"/>
<feature type="signal peptide" evidence="1">
    <location>
        <begin position="1"/>
        <end position="18"/>
    </location>
</feature>
<dbReference type="InterPro" id="IPR011042">
    <property type="entry name" value="6-blade_b-propeller_TolB-like"/>
</dbReference>
<dbReference type="OrthoDB" id="416344at2759"/>
<evidence type="ECO:0000256" key="1">
    <source>
        <dbReference type="SAM" id="SignalP"/>
    </source>
</evidence>
<accession>A0A9K3GP34</accession>
<reference evidence="2 3" key="1">
    <citation type="journal article" date="2018" name="PLoS ONE">
        <title>The draft genome of Kipferlia bialata reveals reductive genome evolution in fornicate parasites.</title>
        <authorList>
            <person name="Tanifuji G."/>
            <person name="Takabayashi S."/>
            <person name="Kume K."/>
            <person name="Takagi M."/>
            <person name="Nakayama T."/>
            <person name="Kamikawa R."/>
            <person name="Inagaki Y."/>
            <person name="Hashimoto T."/>
        </authorList>
    </citation>
    <scope>NUCLEOTIDE SEQUENCE [LARGE SCALE GENOMIC DNA]</scope>
    <source>
        <strain evidence="2">NY0173</strain>
    </source>
</reference>
<evidence type="ECO:0000313" key="3">
    <source>
        <dbReference type="Proteomes" id="UP000265618"/>
    </source>
</evidence>
<dbReference type="InterPro" id="IPR011659">
    <property type="entry name" value="WD40"/>
</dbReference>
<comment type="caution">
    <text evidence="2">The sequence shown here is derived from an EMBL/GenBank/DDBJ whole genome shotgun (WGS) entry which is preliminary data.</text>
</comment>